<keyword evidence="2" id="KW-0564">Palmitate</keyword>
<accession>A0ABP7X7B9</accession>
<dbReference type="NCBIfam" id="TIGR01845">
    <property type="entry name" value="outer_NodT"/>
    <property type="match status" value="1"/>
</dbReference>
<evidence type="ECO:0000256" key="1">
    <source>
        <dbReference type="ARBA" id="ARBA00007613"/>
    </source>
</evidence>
<dbReference type="Pfam" id="PF02321">
    <property type="entry name" value="OEP"/>
    <property type="match status" value="2"/>
</dbReference>
<proteinExistence type="inferred from homology"/>
<dbReference type="PANTHER" id="PTHR30203">
    <property type="entry name" value="OUTER MEMBRANE CATION EFFLUX PROTEIN"/>
    <property type="match status" value="1"/>
</dbReference>
<keyword evidence="5" id="KW-1185">Reference proteome</keyword>
<dbReference type="InterPro" id="IPR003423">
    <property type="entry name" value="OMP_efflux"/>
</dbReference>
<evidence type="ECO:0000313" key="5">
    <source>
        <dbReference type="Proteomes" id="UP001500392"/>
    </source>
</evidence>
<dbReference type="SUPFAM" id="SSF56954">
    <property type="entry name" value="Outer membrane efflux proteins (OEP)"/>
    <property type="match status" value="1"/>
</dbReference>
<comment type="caution">
    <text evidence="4">The sequence shown here is derived from an EMBL/GenBank/DDBJ whole genome shotgun (WGS) entry which is preliminary data.</text>
</comment>
<name>A0ABP7X7B9_9GAMM</name>
<dbReference type="EMBL" id="BAABDM010000012">
    <property type="protein sequence ID" value="GAA4105699.1"/>
    <property type="molecule type" value="Genomic_DNA"/>
</dbReference>
<keyword evidence="2" id="KW-0449">Lipoprotein</keyword>
<protein>
    <submittedName>
        <fullName evidence="4">Efflux transporter outer membrane subunit</fullName>
    </submittedName>
</protein>
<comment type="subcellular location">
    <subcellularLocation>
        <location evidence="2">Cell outer membrane</location>
        <topology evidence="2">Lipid-anchor</topology>
    </subcellularLocation>
</comment>
<evidence type="ECO:0000256" key="3">
    <source>
        <dbReference type="SAM" id="Coils"/>
    </source>
</evidence>
<keyword evidence="2" id="KW-0472">Membrane</keyword>
<reference evidence="5" key="1">
    <citation type="journal article" date="2019" name="Int. J. Syst. Evol. Microbiol.">
        <title>The Global Catalogue of Microorganisms (GCM) 10K type strain sequencing project: providing services to taxonomists for standard genome sequencing and annotation.</title>
        <authorList>
            <consortium name="The Broad Institute Genomics Platform"/>
            <consortium name="The Broad Institute Genome Sequencing Center for Infectious Disease"/>
            <person name="Wu L."/>
            <person name="Ma J."/>
        </authorList>
    </citation>
    <scope>NUCLEOTIDE SEQUENCE [LARGE SCALE GENOMIC DNA]</scope>
    <source>
        <strain evidence="5">JCM 17304</strain>
    </source>
</reference>
<gene>
    <name evidence="4" type="ORF">GCM10022414_35570</name>
</gene>
<dbReference type="Proteomes" id="UP001500392">
    <property type="component" value="Unassembled WGS sequence"/>
</dbReference>
<keyword evidence="2" id="KW-0812">Transmembrane</keyword>
<feature type="chain" id="PRO_5044980384" evidence="2">
    <location>
        <begin position="26"/>
        <end position="483"/>
    </location>
</feature>
<dbReference type="PROSITE" id="PS51257">
    <property type="entry name" value="PROKAR_LIPOPROTEIN"/>
    <property type="match status" value="1"/>
</dbReference>
<evidence type="ECO:0000256" key="2">
    <source>
        <dbReference type="RuleBase" id="RU362097"/>
    </source>
</evidence>
<organism evidence="4 5">
    <name type="scientific">Zhongshania borealis</name>
    <dbReference type="NCBI Taxonomy" id="889488"/>
    <lineage>
        <taxon>Bacteria</taxon>
        <taxon>Pseudomonadati</taxon>
        <taxon>Pseudomonadota</taxon>
        <taxon>Gammaproteobacteria</taxon>
        <taxon>Cellvibrionales</taxon>
        <taxon>Spongiibacteraceae</taxon>
        <taxon>Zhongshania</taxon>
    </lineage>
</organism>
<evidence type="ECO:0000313" key="4">
    <source>
        <dbReference type="EMBL" id="GAA4105699.1"/>
    </source>
</evidence>
<dbReference type="Gene3D" id="2.20.200.10">
    <property type="entry name" value="Outer membrane efflux proteins (OEP)"/>
    <property type="match status" value="1"/>
</dbReference>
<dbReference type="PANTHER" id="PTHR30203:SF33">
    <property type="entry name" value="BLR4455 PROTEIN"/>
    <property type="match status" value="1"/>
</dbReference>
<keyword evidence="3" id="KW-0175">Coiled coil</keyword>
<feature type="coiled-coil region" evidence="3">
    <location>
        <begin position="70"/>
        <end position="97"/>
    </location>
</feature>
<keyword evidence="2" id="KW-0732">Signal</keyword>
<dbReference type="InterPro" id="IPR010131">
    <property type="entry name" value="MdtP/NodT-like"/>
</dbReference>
<dbReference type="Gene3D" id="1.20.1600.10">
    <property type="entry name" value="Outer membrane efflux proteins (OEP)"/>
    <property type="match status" value="1"/>
</dbReference>
<comment type="similarity">
    <text evidence="1 2">Belongs to the outer membrane factor (OMF) (TC 1.B.17) family.</text>
</comment>
<keyword evidence="2" id="KW-1134">Transmembrane beta strand</keyword>
<feature type="signal peptide" evidence="2">
    <location>
        <begin position="1"/>
        <end position="25"/>
    </location>
</feature>
<sequence>MNYMNRAKINYFFLLSLLFSVSACMVGPDYQPPESMVPAEFKYDSGWQTTSPQSWAAQGEWWMAYNDPDLNLLLNQAAEANQTLAQAEARFRAAQSQWRLARGDYSPQLDLTLSGDRSGGASTLGSENYSARLGLSWAPDLWGRVRRSVQASHANLQSSAANMVAARLTIQLAVAQSYVRLRALDLQRDLLEQTMKTYDRSTQLTRNQYKAGIVPRSDVIQAETQSQALKSDLIDLASQRAIEENTIAVLLGKAPVNFALAPAPSLPVLPELPIALPSTLISRRPDVVAAERELAAASAEIGVAQAAWLPSFSISAGYGANTARFSDLFDAPNAVWSIGPSLVQTLFDGGARRASKAIAVALYDEQLAVYRQTVLDSLAEVENTLATLALLEKKIQQQDILLKLAEENERIVSNRYRSGLVSYLEVAIAQNQTLSTRRTRLATIASRLQASLQLAAVIGGGWDIKDPVVQLVIADKRLVSETE</sequence>